<dbReference type="Pfam" id="PF09429">
    <property type="entry name" value="Wbp11"/>
    <property type="match status" value="1"/>
</dbReference>
<keyword evidence="4" id="KW-1185">Reference proteome</keyword>
<evidence type="ECO:0000313" key="3">
    <source>
        <dbReference type="EMBL" id="UMM15818.1"/>
    </source>
</evidence>
<accession>A0AAE9E870</accession>
<gene>
    <name evidence="3" type="ORF">L5515_013091</name>
</gene>
<dbReference type="EMBL" id="CP092621">
    <property type="protein sequence ID" value="UMM15818.1"/>
    <property type="molecule type" value="Genomic_DNA"/>
</dbReference>
<name>A0AAE9E870_CAEBR</name>
<proteinExistence type="predicted"/>
<dbReference type="InterPro" id="IPR019007">
    <property type="entry name" value="Wbp11/ELF5/Saf1_N"/>
</dbReference>
<dbReference type="Proteomes" id="UP000829354">
    <property type="component" value="Chromosome II"/>
</dbReference>
<evidence type="ECO:0000259" key="2">
    <source>
        <dbReference type="Pfam" id="PF09429"/>
    </source>
</evidence>
<evidence type="ECO:0000256" key="1">
    <source>
        <dbReference type="SAM" id="MobiDB-lite"/>
    </source>
</evidence>
<feature type="domain" description="Wbp11/ELF5/Saf1 N-terminal" evidence="2">
    <location>
        <begin position="18"/>
        <end position="86"/>
    </location>
</feature>
<feature type="compositionally biased region" description="Acidic residues" evidence="1">
    <location>
        <begin position="202"/>
        <end position="218"/>
    </location>
</feature>
<evidence type="ECO:0000313" key="4">
    <source>
        <dbReference type="Proteomes" id="UP000829354"/>
    </source>
</evidence>
<feature type="region of interest" description="Disordered" evidence="1">
    <location>
        <begin position="1"/>
        <end position="44"/>
    </location>
</feature>
<feature type="region of interest" description="Disordered" evidence="1">
    <location>
        <begin position="180"/>
        <end position="254"/>
    </location>
</feature>
<reference evidence="3 4" key="1">
    <citation type="submission" date="2022-04" db="EMBL/GenBank/DDBJ databases">
        <title>Chromosome-level reference genomes for two strains of Caenorhabditis briggsae: an improved platform for comparative genomics.</title>
        <authorList>
            <person name="Stevens L."/>
            <person name="Andersen E."/>
        </authorList>
    </citation>
    <scope>NUCLEOTIDE SEQUENCE [LARGE SCALE GENOMIC DNA]</scope>
    <source>
        <strain evidence="3">VX34</strain>
        <tissue evidence="3">Whole-organism</tissue>
    </source>
</reference>
<dbReference type="AlphaFoldDB" id="A0AAE9E870"/>
<sequence length="373" mass="42277">MKNSRKKMPSISKTKSGERYRAPTDQARKQERKKENKRNKKDRQQIRQAMAKFCNLDETTSKLLALERQILGLDPQPFHIDVLRKKQKVLQDSINKRRLTLQQGKEEAELKKFNDKMTAYQNDCAKLAILAHQERLAREADPDMIPLPMGEASMMPAGPGHAPYMAPPPVKRKVEFQLPPRAARASQKPPGPPCGLAPTFSDSEDDNDDGEDQYDDGDLAPVPIPEFDTPYAPPMHRNYGGPPSSYHNQHMPPPQRMPNYHPHSHYNPMGFQQHSHHPHHQESAIISSAPQINNRKDGAPATLSAAPELRNLRRETVKLVPAQLLRRPGDNRSSTVVQHQVPIVTKKRPEAQKQAKNTDEAYNDFMKELDGLI</sequence>
<feature type="compositionally biased region" description="Basic and acidic residues" evidence="1">
    <location>
        <begin position="15"/>
        <end position="34"/>
    </location>
</feature>
<protein>
    <recommendedName>
        <fullName evidence="2">Wbp11/ELF5/Saf1 N-terminal domain-containing protein</fullName>
    </recommendedName>
</protein>
<dbReference type="GO" id="GO:0006396">
    <property type="term" value="P:RNA processing"/>
    <property type="evidence" value="ECO:0007669"/>
    <property type="project" value="InterPro"/>
</dbReference>
<organism evidence="3 4">
    <name type="scientific">Caenorhabditis briggsae</name>
    <dbReference type="NCBI Taxonomy" id="6238"/>
    <lineage>
        <taxon>Eukaryota</taxon>
        <taxon>Metazoa</taxon>
        <taxon>Ecdysozoa</taxon>
        <taxon>Nematoda</taxon>
        <taxon>Chromadorea</taxon>
        <taxon>Rhabditida</taxon>
        <taxon>Rhabditina</taxon>
        <taxon>Rhabditomorpha</taxon>
        <taxon>Rhabditoidea</taxon>
        <taxon>Rhabditidae</taxon>
        <taxon>Peloderinae</taxon>
        <taxon>Caenorhabditis</taxon>
    </lineage>
</organism>